<gene>
    <name evidence="1" type="ORF">F6H94_02790</name>
</gene>
<proteinExistence type="predicted"/>
<dbReference type="KEGG" id="lje:BUE77_01760"/>
<dbReference type="Proteomes" id="UP000327236">
    <property type="component" value="Unassembled WGS sequence"/>
</dbReference>
<comment type="caution">
    <text evidence="1">The sequence shown here is derived from an EMBL/GenBank/DDBJ whole genome shotgun (WGS) entry which is preliminary data.</text>
</comment>
<dbReference type="OrthoDB" id="2303526at2"/>
<dbReference type="EMBL" id="VYWW01000008">
    <property type="protein sequence ID" value="KAA9323500.1"/>
    <property type="molecule type" value="Genomic_DNA"/>
</dbReference>
<sequence>MRRKIMKLLKKNNVTAMIVAMGLVTGLTGTALASASGYWTITQETVGAYGAWSSFGSPNLKQSSDNVASFNGDAMPAWWGYNVRLINGNGASRSNWTRLKKDQTTYSYNNSGLKGYYYYADIRSQTYEPNVTTVKAHFSADRK</sequence>
<reference evidence="1 2" key="1">
    <citation type="submission" date="2019-09" db="EMBL/GenBank/DDBJ databases">
        <title>Draft genome sequence assemblies of isolates from the urinary tract.</title>
        <authorList>
            <person name="Mores C.R."/>
            <person name="Putonti C."/>
            <person name="Wolfe A.J."/>
        </authorList>
    </citation>
    <scope>NUCLEOTIDE SEQUENCE [LARGE SCALE GENOMIC DNA]</scope>
    <source>
        <strain evidence="1 2">UMB246</strain>
    </source>
</reference>
<evidence type="ECO:0000313" key="2">
    <source>
        <dbReference type="Proteomes" id="UP000327236"/>
    </source>
</evidence>
<evidence type="ECO:0000313" key="1">
    <source>
        <dbReference type="EMBL" id="KAA9323500.1"/>
    </source>
</evidence>
<name>A0A5N1IJ90_LACJE</name>
<accession>A0A5N1IJ90</accession>
<protein>
    <submittedName>
        <fullName evidence="1">Uncharacterized protein</fullName>
    </submittedName>
</protein>
<dbReference type="AlphaFoldDB" id="A0A5N1IJ90"/>
<organism evidence="1 2">
    <name type="scientific">Lactobacillus jensenii</name>
    <dbReference type="NCBI Taxonomy" id="109790"/>
    <lineage>
        <taxon>Bacteria</taxon>
        <taxon>Bacillati</taxon>
        <taxon>Bacillota</taxon>
        <taxon>Bacilli</taxon>
        <taxon>Lactobacillales</taxon>
        <taxon>Lactobacillaceae</taxon>
        <taxon>Lactobacillus</taxon>
    </lineage>
</organism>